<evidence type="ECO:0000313" key="2">
    <source>
        <dbReference type="Proteomes" id="UP000215453"/>
    </source>
</evidence>
<protein>
    <recommendedName>
        <fullName evidence="3">SMP-30/Gluconolactonase/LRE-like region domain-containing protein</fullName>
    </recommendedName>
</protein>
<dbReference type="Proteomes" id="UP000215453">
    <property type="component" value="Chromosome 2"/>
</dbReference>
<dbReference type="InterPro" id="IPR015943">
    <property type="entry name" value="WD40/YVTN_repeat-like_dom_sf"/>
</dbReference>
<gene>
    <name evidence="1" type="ORF">ZT1A5_G2641</name>
</gene>
<sequence>MEAILGNYIFRIDPSTGKLEEYPIHFTTPISNQTIPGLNNKLVQDRTALSCAIRKGEDGQVYFANGLRNQLGRSDPHTKKIQIFQPPGNVFIFFCFATERFTTYNVPTPLAVPLGLLVASDGKVYNAELVGNKILVSAGGGLTSVVHMSLEPPAGSITCEWHRLTFMFTRAWLISA</sequence>
<dbReference type="PANTHER" id="PTHR40274">
    <property type="entry name" value="VIRGINIAMYCIN B LYASE"/>
    <property type="match status" value="1"/>
</dbReference>
<evidence type="ECO:0008006" key="3">
    <source>
        <dbReference type="Google" id="ProtNLM"/>
    </source>
</evidence>
<reference evidence="1 2" key="1">
    <citation type="submission" date="2016-10" db="EMBL/GenBank/DDBJ databases">
        <authorList>
            <person name="Varghese N."/>
        </authorList>
    </citation>
    <scope>NUCLEOTIDE SEQUENCE [LARGE SCALE GENOMIC DNA]</scope>
</reference>
<dbReference type="PANTHER" id="PTHR40274:SF3">
    <property type="entry name" value="VIRGINIAMYCIN B LYASE"/>
    <property type="match status" value="1"/>
</dbReference>
<organism evidence="1 2">
    <name type="scientific">Zymoseptoria tritici ST99CH_1A5</name>
    <dbReference type="NCBI Taxonomy" id="1276529"/>
    <lineage>
        <taxon>Eukaryota</taxon>
        <taxon>Fungi</taxon>
        <taxon>Dikarya</taxon>
        <taxon>Ascomycota</taxon>
        <taxon>Pezizomycotina</taxon>
        <taxon>Dothideomycetes</taxon>
        <taxon>Dothideomycetidae</taxon>
        <taxon>Mycosphaerellales</taxon>
        <taxon>Mycosphaerellaceae</taxon>
        <taxon>Zymoseptoria</taxon>
    </lineage>
</organism>
<dbReference type="AlphaFoldDB" id="A0A1Y6L9M9"/>
<evidence type="ECO:0000313" key="1">
    <source>
        <dbReference type="EMBL" id="SMY21204.1"/>
    </source>
</evidence>
<dbReference type="SUPFAM" id="SSF63829">
    <property type="entry name" value="Calcium-dependent phosphotriesterase"/>
    <property type="match status" value="1"/>
</dbReference>
<proteinExistence type="predicted"/>
<dbReference type="Gene3D" id="2.130.10.10">
    <property type="entry name" value="YVTN repeat-like/Quinoprotein amine dehydrogenase"/>
    <property type="match status" value="1"/>
</dbReference>
<dbReference type="InterPro" id="IPR051344">
    <property type="entry name" value="Vgb"/>
</dbReference>
<accession>A0A1Y6L9M9</accession>
<dbReference type="EMBL" id="LT882677">
    <property type="protein sequence ID" value="SMY21204.1"/>
    <property type="molecule type" value="Genomic_DNA"/>
</dbReference>
<name>A0A1Y6L9M9_ZYMTR</name>